<sequence>MIHQLRFEYTLVLNAYKLTLYLKPEGISETRALEIYNNNLTMQMQHIQYIQCVTTCNWNKGPFLPGNIEEDHKILFFPNSYYHVQEDVLIDIFIQIINNSNWHFAYIKQMSISRNFFKSPFFNITHKNIHYNDLHINDILILKRVMNRSRNNASISNFGVISDGKVNIIEIKSKHFPTVFKKIEKNKKKSDGNTGIFRQNHDDKKFLYDQKNFYKPIDTRFLMNH</sequence>
<protein>
    <submittedName>
        <fullName evidence="1">Uncharacterized protein</fullName>
    </submittedName>
</protein>
<accession>A0A6G0Z024</accession>
<gene>
    <name evidence="1" type="ORF">FWK35_00005794</name>
</gene>
<name>A0A6G0Z024_APHCR</name>
<proteinExistence type="predicted"/>
<evidence type="ECO:0000313" key="2">
    <source>
        <dbReference type="Proteomes" id="UP000478052"/>
    </source>
</evidence>
<evidence type="ECO:0000313" key="1">
    <source>
        <dbReference type="EMBL" id="KAF0763569.1"/>
    </source>
</evidence>
<keyword evidence="2" id="KW-1185">Reference proteome</keyword>
<dbReference type="AlphaFoldDB" id="A0A6G0Z024"/>
<organism evidence="1 2">
    <name type="scientific">Aphis craccivora</name>
    <name type="common">Cowpea aphid</name>
    <dbReference type="NCBI Taxonomy" id="307492"/>
    <lineage>
        <taxon>Eukaryota</taxon>
        <taxon>Metazoa</taxon>
        <taxon>Ecdysozoa</taxon>
        <taxon>Arthropoda</taxon>
        <taxon>Hexapoda</taxon>
        <taxon>Insecta</taxon>
        <taxon>Pterygota</taxon>
        <taxon>Neoptera</taxon>
        <taxon>Paraneoptera</taxon>
        <taxon>Hemiptera</taxon>
        <taxon>Sternorrhyncha</taxon>
        <taxon>Aphidomorpha</taxon>
        <taxon>Aphidoidea</taxon>
        <taxon>Aphididae</taxon>
        <taxon>Aphidini</taxon>
        <taxon>Aphis</taxon>
        <taxon>Aphis</taxon>
    </lineage>
</organism>
<reference evidence="1 2" key="1">
    <citation type="submission" date="2019-08" db="EMBL/GenBank/DDBJ databases">
        <title>Whole genome of Aphis craccivora.</title>
        <authorList>
            <person name="Voronova N.V."/>
            <person name="Shulinski R.S."/>
            <person name="Bandarenka Y.V."/>
            <person name="Zhorov D.G."/>
            <person name="Warner D."/>
        </authorList>
    </citation>
    <scope>NUCLEOTIDE SEQUENCE [LARGE SCALE GENOMIC DNA]</scope>
    <source>
        <strain evidence="1">180601</strain>
        <tissue evidence="1">Whole Body</tissue>
    </source>
</reference>
<dbReference type="EMBL" id="VUJU01001851">
    <property type="protein sequence ID" value="KAF0763569.1"/>
    <property type="molecule type" value="Genomic_DNA"/>
</dbReference>
<comment type="caution">
    <text evidence="1">The sequence shown here is derived from an EMBL/GenBank/DDBJ whole genome shotgun (WGS) entry which is preliminary data.</text>
</comment>
<dbReference type="Proteomes" id="UP000478052">
    <property type="component" value="Unassembled WGS sequence"/>
</dbReference>